<name>A0A7K1YDW3_9SPHI</name>
<dbReference type="CDD" id="cd08916">
    <property type="entry name" value="TrHb3_P"/>
    <property type="match status" value="1"/>
</dbReference>
<dbReference type="InterPro" id="IPR012292">
    <property type="entry name" value="Globin/Proto"/>
</dbReference>
<gene>
    <name evidence="1" type="ORF">GS399_17615</name>
</gene>
<evidence type="ECO:0000313" key="1">
    <source>
        <dbReference type="EMBL" id="MXV52794.1"/>
    </source>
</evidence>
<dbReference type="RefSeq" id="WP_160845972.1">
    <property type="nucleotide sequence ID" value="NZ_WVHT01000010.1"/>
</dbReference>
<comment type="caution">
    <text evidence="1">The sequence shown here is derived from an EMBL/GenBank/DDBJ whole genome shotgun (WGS) entry which is preliminary data.</text>
</comment>
<dbReference type="SUPFAM" id="SSF46458">
    <property type="entry name" value="Globin-like"/>
    <property type="match status" value="1"/>
</dbReference>
<evidence type="ECO:0000313" key="2">
    <source>
        <dbReference type="Proteomes" id="UP000466586"/>
    </source>
</evidence>
<reference evidence="1 2" key="1">
    <citation type="submission" date="2019-11" db="EMBL/GenBank/DDBJ databases">
        <title>Pedobacter sp. HMF7647 Genome sequencing and assembly.</title>
        <authorList>
            <person name="Kang H."/>
            <person name="Kim H."/>
            <person name="Joh K."/>
        </authorList>
    </citation>
    <scope>NUCLEOTIDE SEQUENCE [LARGE SCALE GENOMIC DNA]</scope>
    <source>
        <strain evidence="1 2">HMF7647</strain>
    </source>
</reference>
<dbReference type="EMBL" id="WVHT01000010">
    <property type="protein sequence ID" value="MXV52794.1"/>
    <property type="molecule type" value="Genomic_DNA"/>
</dbReference>
<dbReference type="InterPro" id="IPR009050">
    <property type="entry name" value="Globin-like_sf"/>
</dbReference>
<protein>
    <submittedName>
        <fullName evidence="1">Sec-independent protein translocase TatC</fullName>
    </submittedName>
</protein>
<dbReference type="Gene3D" id="1.10.490.10">
    <property type="entry name" value="Globins"/>
    <property type="match status" value="1"/>
</dbReference>
<dbReference type="GO" id="GO:0020037">
    <property type="term" value="F:heme binding"/>
    <property type="evidence" value="ECO:0007669"/>
    <property type="project" value="InterPro"/>
</dbReference>
<dbReference type="AlphaFoldDB" id="A0A7K1YDW3"/>
<proteinExistence type="predicted"/>
<keyword evidence="2" id="KW-1185">Reference proteome</keyword>
<dbReference type="Proteomes" id="UP000466586">
    <property type="component" value="Unassembled WGS sequence"/>
</dbReference>
<organism evidence="1 2">
    <name type="scientific">Hufsiella arboris</name>
    <dbReference type="NCBI Taxonomy" id="2695275"/>
    <lineage>
        <taxon>Bacteria</taxon>
        <taxon>Pseudomonadati</taxon>
        <taxon>Bacteroidota</taxon>
        <taxon>Sphingobacteriia</taxon>
        <taxon>Sphingobacteriales</taxon>
        <taxon>Sphingobacteriaceae</taxon>
        <taxon>Hufsiella</taxon>
    </lineage>
</organism>
<accession>A0A7K1YDW3</accession>
<sequence length="131" mass="15339">MKHDLKTIEDIKILIDSFYTKVQADETLGPVFNKAENFNWDTHIPIMYNFWETLLFAKTGYKGNPVRTHIELNRRVPLTDSHFSRWKELFFMTLDELFSGPKVNEAKAKVESMEVLMKIKIKASENPGFIL</sequence>
<dbReference type="GO" id="GO:0019825">
    <property type="term" value="F:oxygen binding"/>
    <property type="evidence" value="ECO:0007669"/>
    <property type="project" value="InterPro"/>
</dbReference>